<keyword evidence="2" id="KW-1185">Reference proteome</keyword>
<gene>
    <name evidence="1" type="ORF">L6452_04880</name>
</gene>
<reference evidence="2" key="1">
    <citation type="journal article" date="2022" name="Mol. Ecol. Resour.">
        <title>The genomes of chicory, endive, great burdock and yacon provide insights into Asteraceae palaeo-polyploidization history and plant inulin production.</title>
        <authorList>
            <person name="Fan W."/>
            <person name="Wang S."/>
            <person name="Wang H."/>
            <person name="Wang A."/>
            <person name="Jiang F."/>
            <person name="Liu H."/>
            <person name="Zhao H."/>
            <person name="Xu D."/>
            <person name="Zhang Y."/>
        </authorList>
    </citation>
    <scope>NUCLEOTIDE SEQUENCE [LARGE SCALE GENOMIC DNA]</scope>
    <source>
        <strain evidence="2">cv. Niubang</strain>
    </source>
</reference>
<protein>
    <submittedName>
        <fullName evidence="1">Uncharacterized protein</fullName>
    </submittedName>
</protein>
<sequence length="112" mass="13055">MKPTPKETDIHPPLSDDSQNPTVGMLLQLDTQKGNHGSEVFLGLNNADNFDKRAYKSITIFAFNREQFAFFFLYHIFSLFNYCYSLQLYQKQDLDFSNSSYVYDPLLVYNTT</sequence>
<organism evidence="1 2">
    <name type="scientific">Arctium lappa</name>
    <name type="common">Greater burdock</name>
    <name type="synonym">Lappa major</name>
    <dbReference type="NCBI Taxonomy" id="4217"/>
    <lineage>
        <taxon>Eukaryota</taxon>
        <taxon>Viridiplantae</taxon>
        <taxon>Streptophyta</taxon>
        <taxon>Embryophyta</taxon>
        <taxon>Tracheophyta</taxon>
        <taxon>Spermatophyta</taxon>
        <taxon>Magnoliopsida</taxon>
        <taxon>eudicotyledons</taxon>
        <taxon>Gunneridae</taxon>
        <taxon>Pentapetalae</taxon>
        <taxon>asterids</taxon>
        <taxon>campanulids</taxon>
        <taxon>Asterales</taxon>
        <taxon>Asteraceae</taxon>
        <taxon>Carduoideae</taxon>
        <taxon>Cardueae</taxon>
        <taxon>Arctiinae</taxon>
        <taxon>Arctium</taxon>
    </lineage>
</organism>
<proteinExistence type="predicted"/>
<comment type="caution">
    <text evidence="1">The sequence shown here is derived from an EMBL/GenBank/DDBJ whole genome shotgun (WGS) entry which is preliminary data.</text>
</comment>
<accession>A0ACB9EEF7</accession>
<dbReference type="Proteomes" id="UP001055879">
    <property type="component" value="Linkage Group LG02"/>
</dbReference>
<dbReference type="EMBL" id="CM042048">
    <property type="protein sequence ID" value="KAI3757344.1"/>
    <property type="molecule type" value="Genomic_DNA"/>
</dbReference>
<reference evidence="1 2" key="2">
    <citation type="journal article" date="2022" name="Mol. Ecol. Resour.">
        <title>The genomes of chicory, endive, great burdock and yacon provide insights into Asteraceae paleo-polyploidization history and plant inulin production.</title>
        <authorList>
            <person name="Fan W."/>
            <person name="Wang S."/>
            <person name="Wang H."/>
            <person name="Wang A."/>
            <person name="Jiang F."/>
            <person name="Liu H."/>
            <person name="Zhao H."/>
            <person name="Xu D."/>
            <person name="Zhang Y."/>
        </authorList>
    </citation>
    <scope>NUCLEOTIDE SEQUENCE [LARGE SCALE GENOMIC DNA]</scope>
    <source>
        <strain evidence="2">cv. Niubang</strain>
    </source>
</reference>
<evidence type="ECO:0000313" key="2">
    <source>
        <dbReference type="Proteomes" id="UP001055879"/>
    </source>
</evidence>
<evidence type="ECO:0000313" key="1">
    <source>
        <dbReference type="EMBL" id="KAI3757344.1"/>
    </source>
</evidence>
<name>A0ACB9EEF7_ARCLA</name>